<name>A0AAN8PIF2_POLSC</name>
<evidence type="ECO:0000313" key="2">
    <source>
        <dbReference type="Proteomes" id="UP001372834"/>
    </source>
</evidence>
<reference evidence="1 2" key="1">
    <citation type="submission" date="2023-10" db="EMBL/GenBank/DDBJ databases">
        <title>Genomes of two closely related lineages of the louse Polyplax serrata with different host specificities.</title>
        <authorList>
            <person name="Martinu J."/>
            <person name="Tarabai H."/>
            <person name="Stefka J."/>
            <person name="Hypsa V."/>
        </authorList>
    </citation>
    <scope>NUCLEOTIDE SEQUENCE [LARGE SCALE GENOMIC DNA]</scope>
    <source>
        <strain evidence="1">HR10_N</strain>
    </source>
</reference>
<protein>
    <submittedName>
        <fullName evidence="1">Uncharacterized protein</fullName>
    </submittedName>
</protein>
<evidence type="ECO:0000313" key="1">
    <source>
        <dbReference type="EMBL" id="KAK6623558.1"/>
    </source>
</evidence>
<proteinExistence type="predicted"/>
<comment type="caution">
    <text evidence="1">The sequence shown here is derived from an EMBL/GenBank/DDBJ whole genome shotgun (WGS) entry which is preliminary data.</text>
</comment>
<dbReference type="Proteomes" id="UP001372834">
    <property type="component" value="Unassembled WGS sequence"/>
</dbReference>
<dbReference type="EMBL" id="JAWJWE010000038">
    <property type="protein sequence ID" value="KAK6623558.1"/>
    <property type="molecule type" value="Genomic_DNA"/>
</dbReference>
<gene>
    <name evidence="1" type="ORF">RUM43_009410</name>
</gene>
<dbReference type="AlphaFoldDB" id="A0AAN8PIF2"/>
<sequence>MTRARDGMMRFRKQRGPGCGIGHREMLTICKAVFLGILGYPCQVRRQRWSLGGCGEFSGKFYWRVRDASGRSQCATGDKAVRMVMALDKLQEEWKRGKGAYTQSLFAVVREPCRPQHYEEQEPVVFGGNRLTESNDRLRIELGEEWQQDLGYRDYIRNRKNRTAMSHYLEATERRVLAAAWIQYAFDRERRG</sequence>
<accession>A0AAN8PIF2</accession>
<organism evidence="1 2">
    <name type="scientific">Polyplax serrata</name>
    <name type="common">Common mouse louse</name>
    <dbReference type="NCBI Taxonomy" id="468196"/>
    <lineage>
        <taxon>Eukaryota</taxon>
        <taxon>Metazoa</taxon>
        <taxon>Ecdysozoa</taxon>
        <taxon>Arthropoda</taxon>
        <taxon>Hexapoda</taxon>
        <taxon>Insecta</taxon>
        <taxon>Pterygota</taxon>
        <taxon>Neoptera</taxon>
        <taxon>Paraneoptera</taxon>
        <taxon>Psocodea</taxon>
        <taxon>Troctomorpha</taxon>
        <taxon>Phthiraptera</taxon>
        <taxon>Anoplura</taxon>
        <taxon>Polyplacidae</taxon>
        <taxon>Polyplax</taxon>
    </lineage>
</organism>